<feature type="compositionally biased region" description="Basic and acidic residues" evidence="1">
    <location>
        <begin position="56"/>
        <end position="66"/>
    </location>
</feature>
<accession>A0ABY7CEE8</accession>
<sequence length="531" mass="60068">MRTTPSDSINPGDDHSDVFKNLDSAFEALSRFEGVFDWPYDPHSDGSDHFMPMEFRPSEEKDENRANNDPGAYYRKGVQSENGLIQPPEKTVAHPKSSKDARESEPSGRNQLLGSKRAAEEIQPLTHLQALHAPFLSTETLWPHDGQPVASSETLQVSQPHQPLTHQTNTPMQIEAPFETSQTEAEPYVGKQVVPTKRLRADQQFETPFAQVTQTPAISGTHSKGSISQSDPTNQQDITHGGNEIPKKVTKACNARYFGRDGPTMLDLERRVNKALKHQSPSAKEEFKLFTKKIDEKHRELNDLYRNSRKKSSSETVTRTQGGSQMCVRKLAIPENHGERSLVNIDIRIPLQSKSRFHNYDSVFIRVDSVLKALNSYHNLVLLNGMDINILRREVSNHARLLQWFYEQLFTNTADHPPLIATAKAVLEENSAQRTFSKAHNTIYHPHHPEPQEISGEKIFNEAQKRLYNFLIDPERVSRLNAGLVALDLLGHWYRAEFSKLSEDAFPAADYNEKLAQAVAPYKPGLRSCLK</sequence>
<evidence type="ECO:0000256" key="1">
    <source>
        <dbReference type="SAM" id="MobiDB-lite"/>
    </source>
</evidence>
<gene>
    <name evidence="2" type="ORF">PtA15_3A512</name>
</gene>
<organism evidence="2 3">
    <name type="scientific">Puccinia triticina</name>
    <dbReference type="NCBI Taxonomy" id="208348"/>
    <lineage>
        <taxon>Eukaryota</taxon>
        <taxon>Fungi</taxon>
        <taxon>Dikarya</taxon>
        <taxon>Basidiomycota</taxon>
        <taxon>Pucciniomycotina</taxon>
        <taxon>Pucciniomycetes</taxon>
        <taxon>Pucciniales</taxon>
        <taxon>Pucciniaceae</taxon>
        <taxon>Puccinia</taxon>
    </lineage>
</organism>
<dbReference type="RefSeq" id="XP_053018700.1">
    <property type="nucleotide sequence ID" value="XM_053167489.1"/>
</dbReference>
<name>A0ABY7CEE8_9BASI</name>
<dbReference type="Proteomes" id="UP001164743">
    <property type="component" value="Chromosome 3A"/>
</dbReference>
<proteinExistence type="predicted"/>
<evidence type="ECO:0000313" key="2">
    <source>
        <dbReference type="EMBL" id="WAQ83145.1"/>
    </source>
</evidence>
<protein>
    <submittedName>
        <fullName evidence="2">Uncharacterized protein</fullName>
    </submittedName>
</protein>
<evidence type="ECO:0000313" key="3">
    <source>
        <dbReference type="Proteomes" id="UP001164743"/>
    </source>
</evidence>
<feature type="compositionally biased region" description="Polar residues" evidence="1">
    <location>
        <begin position="213"/>
        <end position="238"/>
    </location>
</feature>
<feature type="compositionally biased region" description="Basic and acidic residues" evidence="1">
    <location>
        <begin position="97"/>
        <end position="106"/>
    </location>
</feature>
<reference evidence="2" key="1">
    <citation type="submission" date="2022-10" db="EMBL/GenBank/DDBJ databases">
        <title>Puccinia triticina Genome sequencing and assembly.</title>
        <authorList>
            <person name="Li C."/>
        </authorList>
    </citation>
    <scope>NUCLEOTIDE SEQUENCE</scope>
    <source>
        <strain evidence="2">Pt15</strain>
    </source>
</reference>
<feature type="region of interest" description="Disordered" evidence="1">
    <location>
        <begin position="213"/>
        <end position="244"/>
    </location>
</feature>
<feature type="region of interest" description="Disordered" evidence="1">
    <location>
        <begin position="142"/>
        <end position="169"/>
    </location>
</feature>
<feature type="compositionally biased region" description="Polar residues" evidence="1">
    <location>
        <begin position="149"/>
        <end position="169"/>
    </location>
</feature>
<feature type="region of interest" description="Disordered" evidence="1">
    <location>
        <begin position="37"/>
        <end position="111"/>
    </location>
</feature>
<dbReference type="EMBL" id="CP110423">
    <property type="protein sequence ID" value="WAQ83145.1"/>
    <property type="molecule type" value="Genomic_DNA"/>
</dbReference>
<dbReference type="GeneID" id="77808384"/>
<keyword evidence="3" id="KW-1185">Reference proteome</keyword>